<dbReference type="AlphaFoldDB" id="A0A1I6DCS8"/>
<keyword evidence="3" id="KW-1185">Reference proteome</keyword>
<dbReference type="STRING" id="84724.SAMN04488564_102292"/>
<sequence>MRHDDSQSSRLVVLGASGGTGRAVVDVALRAGHAVTAVVRRSDAIPPAPGLTVAVLPVLTDLAHVVAGHDAIISALGTNDRGPSTVCSDGIRATLLAMKETNVRRLVAVSAHGAAESRDRSLYSVLLWASVKHKMRDKEAMEALIRQSDVDWTIVRPPALKDTPATGGYRTGNDLRITVTSSVSRADLADFLVREAVRPAFVRQAPRIAA</sequence>
<evidence type="ECO:0000259" key="1">
    <source>
        <dbReference type="Pfam" id="PF13460"/>
    </source>
</evidence>
<evidence type="ECO:0000313" key="2">
    <source>
        <dbReference type="EMBL" id="SFR03273.1"/>
    </source>
</evidence>
<gene>
    <name evidence="2" type="ORF">SAMN04488564_102292</name>
</gene>
<feature type="domain" description="NAD(P)-binding" evidence="1">
    <location>
        <begin position="15"/>
        <end position="195"/>
    </location>
</feature>
<dbReference type="InterPro" id="IPR036291">
    <property type="entry name" value="NAD(P)-bd_dom_sf"/>
</dbReference>
<dbReference type="InterPro" id="IPR016040">
    <property type="entry name" value="NAD(P)-bd_dom"/>
</dbReference>
<organism evidence="2 3">
    <name type="scientific">Lentzea waywayandensis</name>
    <dbReference type="NCBI Taxonomy" id="84724"/>
    <lineage>
        <taxon>Bacteria</taxon>
        <taxon>Bacillati</taxon>
        <taxon>Actinomycetota</taxon>
        <taxon>Actinomycetes</taxon>
        <taxon>Pseudonocardiales</taxon>
        <taxon>Pseudonocardiaceae</taxon>
        <taxon>Lentzea</taxon>
    </lineage>
</organism>
<dbReference type="PANTHER" id="PTHR43355:SF2">
    <property type="entry name" value="FLAVIN REDUCTASE (NADPH)"/>
    <property type="match status" value="1"/>
</dbReference>
<dbReference type="GO" id="GO:0042602">
    <property type="term" value="F:riboflavin reductase (NADPH) activity"/>
    <property type="evidence" value="ECO:0007669"/>
    <property type="project" value="TreeGrafter"/>
</dbReference>
<proteinExistence type="predicted"/>
<dbReference type="OrthoDB" id="3763081at2"/>
<dbReference type="GO" id="GO:0004074">
    <property type="term" value="F:biliverdin reductase [NAD(P)H] activity"/>
    <property type="evidence" value="ECO:0007669"/>
    <property type="project" value="TreeGrafter"/>
</dbReference>
<reference evidence="3" key="1">
    <citation type="submission" date="2016-10" db="EMBL/GenBank/DDBJ databases">
        <authorList>
            <person name="Varghese N."/>
            <person name="Submissions S."/>
        </authorList>
    </citation>
    <scope>NUCLEOTIDE SEQUENCE [LARGE SCALE GENOMIC DNA]</scope>
    <source>
        <strain evidence="3">DSM 44232</strain>
    </source>
</reference>
<dbReference type="EMBL" id="FOYL01000002">
    <property type="protein sequence ID" value="SFR03273.1"/>
    <property type="molecule type" value="Genomic_DNA"/>
</dbReference>
<dbReference type="PANTHER" id="PTHR43355">
    <property type="entry name" value="FLAVIN REDUCTASE (NADPH)"/>
    <property type="match status" value="1"/>
</dbReference>
<dbReference type="InterPro" id="IPR051606">
    <property type="entry name" value="Polyketide_Oxido-like"/>
</dbReference>
<name>A0A1I6DCS8_9PSEU</name>
<protein>
    <submittedName>
        <fullName evidence="2">Putative NADH-flavin reductase</fullName>
    </submittedName>
</protein>
<dbReference type="Pfam" id="PF13460">
    <property type="entry name" value="NAD_binding_10"/>
    <property type="match status" value="1"/>
</dbReference>
<dbReference type="SUPFAM" id="SSF51735">
    <property type="entry name" value="NAD(P)-binding Rossmann-fold domains"/>
    <property type="match status" value="1"/>
</dbReference>
<dbReference type="Proteomes" id="UP000198583">
    <property type="component" value="Unassembled WGS sequence"/>
</dbReference>
<evidence type="ECO:0000313" key="3">
    <source>
        <dbReference type="Proteomes" id="UP000198583"/>
    </source>
</evidence>
<dbReference type="Gene3D" id="3.40.50.720">
    <property type="entry name" value="NAD(P)-binding Rossmann-like Domain"/>
    <property type="match status" value="1"/>
</dbReference>
<accession>A0A1I6DCS8</accession>